<organism evidence="3 4">
    <name type="scientific">Ridgeia piscesae</name>
    <name type="common">Tubeworm</name>
    <dbReference type="NCBI Taxonomy" id="27915"/>
    <lineage>
        <taxon>Eukaryota</taxon>
        <taxon>Metazoa</taxon>
        <taxon>Spiralia</taxon>
        <taxon>Lophotrochozoa</taxon>
        <taxon>Annelida</taxon>
        <taxon>Polychaeta</taxon>
        <taxon>Sedentaria</taxon>
        <taxon>Canalipalpata</taxon>
        <taxon>Sabellida</taxon>
        <taxon>Siboglinidae</taxon>
        <taxon>Ridgeia</taxon>
    </lineage>
</organism>
<keyword evidence="4" id="KW-1185">Reference proteome</keyword>
<feature type="coiled-coil region" evidence="1">
    <location>
        <begin position="125"/>
        <end position="191"/>
    </location>
</feature>
<feature type="coiled-coil region" evidence="1">
    <location>
        <begin position="353"/>
        <end position="415"/>
    </location>
</feature>
<feature type="region of interest" description="Disordered" evidence="2">
    <location>
        <begin position="495"/>
        <end position="527"/>
    </location>
</feature>
<feature type="compositionally biased region" description="Acidic residues" evidence="2">
    <location>
        <begin position="91"/>
        <end position="103"/>
    </location>
</feature>
<dbReference type="PANTHER" id="PTHR18978">
    <property type="entry name" value="GRIP-1 ASSOCIATED PROTEIN 1"/>
    <property type="match status" value="1"/>
</dbReference>
<gene>
    <name evidence="3" type="ORF">NP493_323g04017</name>
</gene>
<name>A0AAD9NUC5_RIDPI</name>
<feature type="coiled-coil region" evidence="1">
    <location>
        <begin position="232"/>
        <end position="295"/>
    </location>
</feature>
<dbReference type="GO" id="GO:0099152">
    <property type="term" value="P:regulation of neurotransmitter receptor transport, endosome to postsynaptic membrane"/>
    <property type="evidence" value="ECO:0007669"/>
    <property type="project" value="TreeGrafter"/>
</dbReference>
<evidence type="ECO:0000313" key="3">
    <source>
        <dbReference type="EMBL" id="KAK2183112.1"/>
    </source>
</evidence>
<dbReference type="GO" id="GO:0099158">
    <property type="term" value="P:regulation of recycling endosome localization within postsynapse"/>
    <property type="evidence" value="ECO:0007669"/>
    <property type="project" value="TreeGrafter"/>
</dbReference>
<keyword evidence="1" id="KW-0175">Coiled coil</keyword>
<dbReference type="GO" id="GO:0098837">
    <property type="term" value="C:postsynaptic recycling endosome"/>
    <property type="evidence" value="ECO:0007669"/>
    <property type="project" value="TreeGrafter"/>
</dbReference>
<accession>A0AAD9NUC5</accession>
<feature type="region of interest" description="Disordered" evidence="2">
    <location>
        <begin position="84"/>
        <end position="119"/>
    </location>
</feature>
<evidence type="ECO:0000256" key="1">
    <source>
        <dbReference type="SAM" id="Coils"/>
    </source>
</evidence>
<protein>
    <recommendedName>
        <fullName evidence="5">GRIP1-associated protein 1</fullName>
    </recommendedName>
</protein>
<dbReference type="InterPro" id="IPR026204">
    <property type="entry name" value="GRIPAP1"/>
</dbReference>
<reference evidence="3" key="1">
    <citation type="journal article" date="2023" name="Mol. Biol. Evol.">
        <title>Third-Generation Sequencing Reveals the Adaptive Role of the Epigenome in Three Deep-Sea Polychaetes.</title>
        <authorList>
            <person name="Perez M."/>
            <person name="Aroh O."/>
            <person name="Sun Y."/>
            <person name="Lan Y."/>
            <person name="Juniper S.K."/>
            <person name="Young C.R."/>
            <person name="Angers B."/>
            <person name="Qian P.Y."/>
        </authorList>
    </citation>
    <scope>NUCLEOTIDE SEQUENCE</scope>
    <source>
        <strain evidence="3">R07B-5</strain>
    </source>
</reference>
<proteinExistence type="predicted"/>
<dbReference type="AlphaFoldDB" id="A0AAD9NUC5"/>
<evidence type="ECO:0000256" key="2">
    <source>
        <dbReference type="SAM" id="MobiDB-lite"/>
    </source>
</evidence>
<dbReference type="GO" id="GO:0098978">
    <property type="term" value="C:glutamatergic synapse"/>
    <property type="evidence" value="ECO:0007669"/>
    <property type="project" value="TreeGrafter"/>
</dbReference>
<sequence length="717" mass="82167">MLLEENDGLQRKLLSQEDDFRLQNETLMKELGQVIETNEKLEAENESLKEGASSTDSCRHLQDEIRRLQAENAALQKNISLAASTVSPLADDPDQSGDTDEGDLGTHSDSVDGCPQSSDDLAATVTNLRLQLDTEREEKTLLKEQLNSVESKTHEQIKSLQGDVERLAEKLKKKQESLVQLQEEKEDVYTDLSKKLSDLQTSTDAEITKLKIHSNKLEEELIHSSKVLGNYKDMAAHKITQLENLAKSLQSQVDDASADRSQLLQQQNETFVEKLKGKEQELQLARQIAEDLTVQLAERKKACESHMEQLYEMQQERDDNIQTLQQVNRVAEKRKSLLDELAIKYQGETDRHRGQVKQMEEQHREEVTQMEEQHRSEVEQLKQKLQEAQSQLVGWAAAKEEVASLKTEVTQLQESKAWLQRTLTETEVGGRDTHREKLESKSFFKEHSNQGEVEQLNEEHSLKIQKLQEEIDMERKKTGEQEGIIDQLRQDIKDGAEDRKLQEKKRSSTMRDLKRQMQAERRKVEKLQERLQQVLTDTKTRPTMEELLDQADGDERYKGDGSSVSSWSGAGNLSKDTTLSLDEESSCSVLEHDNAALMQRISALQQQNWTLDEKVTHLETSNAAMAEDLLAKTAIIEHYLMDSRPDHMTMSPSQEKMTLKRVMDFVIDRGDENLREINKKLQRIVEETLTKNMHLQGVSVIYRGRCDLQGVNVIYRG</sequence>
<feature type="region of interest" description="Disordered" evidence="2">
    <location>
        <begin position="549"/>
        <end position="572"/>
    </location>
</feature>
<dbReference type="GO" id="GO:0098887">
    <property type="term" value="P:neurotransmitter receptor transport, endosome to postsynaptic membrane"/>
    <property type="evidence" value="ECO:0007669"/>
    <property type="project" value="TreeGrafter"/>
</dbReference>
<evidence type="ECO:0008006" key="5">
    <source>
        <dbReference type="Google" id="ProtNLM"/>
    </source>
</evidence>
<dbReference type="GO" id="GO:1905244">
    <property type="term" value="P:regulation of modification of synaptic structure"/>
    <property type="evidence" value="ECO:0007669"/>
    <property type="project" value="TreeGrafter"/>
</dbReference>
<dbReference type="GO" id="GO:0098998">
    <property type="term" value="C:extrinsic component of postsynaptic early endosome membrane"/>
    <property type="evidence" value="ECO:0007669"/>
    <property type="project" value="TreeGrafter"/>
</dbReference>
<comment type="caution">
    <text evidence="3">The sequence shown here is derived from an EMBL/GenBank/DDBJ whole genome shotgun (WGS) entry which is preliminary data.</text>
</comment>
<dbReference type="PANTHER" id="PTHR18978:SF1">
    <property type="entry name" value="GRIP1-ASSOCIATED PROTEIN 1"/>
    <property type="match status" value="1"/>
</dbReference>
<dbReference type="Proteomes" id="UP001209878">
    <property type="component" value="Unassembled WGS sequence"/>
</dbReference>
<feature type="compositionally biased region" description="Polar residues" evidence="2">
    <location>
        <begin position="562"/>
        <end position="572"/>
    </location>
</feature>
<dbReference type="EMBL" id="JAODUO010000323">
    <property type="protein sequence ID" value="KAK2183112.1"/>
    <property type="molecule type" value="Genomic_DNA"/>
</dbReference>
<evidence type="ECO:0000313" key="4">
    <source>
        <dbReference type="Proteomes" id="UP001209878"/>
    </source>
</evidence>